<protein>
    <submittedName>
        <fullName evidence="3">F-box domain containing protein</fullName>
    </submittedName>
</protein>
<dbReference type="PANTHER" id="PTHR46586">
    <property type="entry name" value="ANKYRIN REPEAT-CONTAINING PROTEIN"/>
    <property type="match status" value="1"/>
</dbReference>
<dbReference type="RefSeq" id="YP_008319424.1">
    <property type="nucleotide sequence ID" value="NC_021858.1"/>
</dbReference>
<evidence type="ECO:0000313" key="3">
    <source>
        <dbReference type="EMBL" id="AGO82755.1"/>
    </source>
</evidence>
<name>S4VTK3_9VIRU</name>
<evidence type="ECO:0000259" key="2">
    <source>
        <dbReference type="Pfam" id="PF12937"/>
    </source>
</evidence>
<dbReference type="PANTHER" id="PTHR46586:SF3">
    <property type="entry name" value="ANKYRIN REPEAT-CONTAINING PROTEIN"/>
    <property type="match status" value="1"/>
</dbReference>
<proteinExistence type="predicted"/>
<dbReference type="InterPro" id="IPR036047">
    <property type="entry name" value="F-box-like_dom_sf"/>
</dbReference>
<feature type="domain" description="F-box" evidence="2">
    <location>
        <begin position="31"/>
        <end position="77"/>
    </location>
</feature>
<sequence>MQARRGNGGREGEGQRAPSRHDEPMVPPANDDLPNEMLALAFGWLHCMDRRVRAAAVCRTWRLVALDDGAVGRRLCARKAPRWPRTPAFCAAKAAVKAAHGDCARRIFAAHPKIDDPHCEIPKAAARSDDVAHFVWVAGRCRVDKHAVAVEAASYGASRTLAHIIGDPWIISYDLIKPMKKAIKRDRVECVAVLARRCRGRCEPMVEAAARGTTAVVDLLLAAGHGLHTGLCATAASWGRLDMLCHLRSVGCPWDALTCAWAIEIGRPDILAYARDHGCPWDARSCAMAAATGQHQLLTQLRDAGCDWDVTATRAAAKRGDIESLMYLHRGGCPMDAAVCEHAVAGGHLAVLTYAHEHGCPWNERTINAAGFALCRALDRRAPRSARTEAHQPDARDAGRIACIAYAREHGCPSDGRVVERAIRVGDLAGLARAHGAGCGWSAQTTALAAASGRNAMVVYAHESGCPWAAWTVPAAAARGALNLLRYALTHDCPYDETEALEAARKGGQWPCAALLLWAALPGAALDNDA</sequence>
<gene>
    <name evidence="3" type="ORF">pdul_cds_624</name>
</gene>
<feature type="region of interest" description="Disordered" evidence="1">
    <location>
        <begin position="1"/>
        <end position="30"/>
    </location>
</feature>
<dbReference type="KEGG" id="vg:16511922"/>
<evidence type="ECO:0000313" key="4">
    <source>
        <dbReference type="Proteomes" id="UP000201566"/>
    </source>
</evidence>
<accession>S4VTK3</accession>
<organism evidence="3 4">
    <name type="scientific">Pandoravirus dulcis</name>
    <dbReference type="NCBI Taxonomy" id="1349409"/>
    <lineage>
        <taxon>Viruses</taxon>
        <taxon>Pandoravirus</taxon>
    </lineage>
</organism>
<dbReference type="SUPFAM" id="SSF140860">
    <property type="entry name" value="Pseudo ankyrin repeat-like"/>
    <property type="match status" value="2"/>
</dbReference>
<dbReference type="Proteomes" id="UP000201566">
    <property type="component" value="Segment"/>
</dbReference>
<reference evidence="3 4" key="1">
    <citation type="journal article" date="2013" name="Science">
        <title>Pandoraviruses: amoeba viruses with genomes up to 2.5 Mb reaching that of parasitic eukaryotes.</title>
        <authorList>
            <person name="Philippe N."/>
            <person name="Legendre M."/>
            <person name="Doutre G."/>
            <person name="Coute Y."/>
            <person name="Poirot O."/>
            <person name="Lescot M."/>
            <person name="Arslan D."/>
            <person name="Seltzer V."/>
            <person name="Bertaux L."/>
            <person name="Bruley C."/>
            <person name="Garin J."/>
            <person name="Claverie J.M."/>
            <person name="Abergel C."/>
        </authorList>
    </citation>
    <scope>NUCLEOTIDE SEQUENCE [LARGE SCALE GENOMIC DNA]</scope>
    <source>
        <strain evidence="3">Melbourne</strain>
    </source>
</reference>
<dbReference type="EMBL" id="KC977570">
    <property type="protein sequence ID" value="AGO82755.1"/>
    <property type="molecule type" value="Genomic_DNA"/>
</dbReference>
<dbReference type="InterPro" id="IPR036770">
    <property type="entry name" value="Ankyrin_rpt-contain_sf"/>
</dbReference>
<dbReference type="SUPFAM" id="SSF81383">
    <property type="entry name" value="F-box domain"/>
    <property type="match status" value="1"/>
</dbReference>
<dbReference type="CDD" id="cd09917">
    <property type="entry name" value="F-box_SF"/>
    <property type="match status" value="1"/>
</dbReference>
<evidence type="ECO:0000256" key="1">
    <source>
        <dbReference type="SAM" id="MobiDB-lite"/>
    </source>
</evidence>
<dbReference type="Pfam" id="PF12937">
    <property type="entry name" value="F-box-like"/>
    <property type="match status" value="1"/>
</dbReference>
<feature type="compositionally biased region" description="Basic and acidic residues" evidence="1">
    <location>
        <begin position="8"/>
        <end position="24"/>
    </location>
</feature>
<dbReference type="InterPro" id="IPR052050">
    <property type="entry name" value="SecEffector_AnkRepeat"/>
</dbReference>
<dbReference type="Gene3D" id="1.20.1280.50">
    <property type="match status" value="1"/>
</dbReference>
<dbReference type="GeneID" id="16511922"/>
<dbReference type="Gene3D" id="1.25.40.20">
    <property type="entry name" value="Ankyrin repeat-containing domain"/>
    <property type="match status" value="1"/>
</dbReference>
<dbReference type="InterPro" id="IPR001810">
    <property type="entry name" value="F-box_dom"/>
</dbReference>